<feature type="transmembrane region" description="Helical" evidence="6">
    <location>
        <begin position="128"/>
        <end position="151"/>
    </location>
</feature>
<dbReference type="Proteomes" id="UP000008461">
    <property type="component" value="Chromosome"/>
</dbReference>
<dbReference type="RefSeq" id="WP_013768673.1">
    <property type="nucleotide sequence ID" value="NC_015510.1"/>
</dbReference>
<dbReference type="KEGG" id="hhy:Halhy_6333"/>
<dbReference type="GO" id="GO:0005886">
    <property type="term" value="C:plasma membrane"/>
    <property type="evidence" value="ECO:0007669"/>
    <property type="project" value="UniProtKB-SubCell"/>
</dbReference>
<evidence type="ECO:0000313" key="7">
    <source>
        <dbReference type="EMBL" id="AEE54152.1"/>
    </source>
</evidence>
<feature type="transmembrane region" description="Helical" evidence="6">
    <location>
        <begin position="303"/>
        <end position="322"/>
    </location>
</feature>
<reference key="2">
    <citation type="submission" date="2011-04" db="EMBL/GenBank/DDBJ databases">
        <title>Complete sequence of chromosome of Haliscomenobacter hydrossis DSM 1100.</title>
        <authorList>
            <consortium name="US DOE Joint Genome Institute (JGI-PGF)"/>
            <person name="Lucas S."/>
            <person name="Han J."/>
            <person name="Lapidus A."/>
            <person name="Bruce D."/>
            <person name="Goodwin L."/>
            <person name="Pitluck S."/>
            <person name="Peters L."/>
            <person name="Kyrpides N."/>
            <person name="Mavromatis K."/>
            <person name="Ivanova N."/>
            <person name="Ovchinnikova G."/>
            <person name="Pagani I."/>
            <person name="Daligault H."/>
            <person name="Detter J.C."/>
            <person name="Han C."/>
            <person name="Land M."/>
            <person name="Hauser L."/>
            <person name="Markowitz V."/>
            <person name="Cheng J.-F."/>
            <person name="Hugenholtz P."/>
            <person name="Woyke T."/>
            <person name="Wu D."/>
            <person name="Verbarg S."/>
            <person name="Frueling A."/>
            <person name="Brambilla E."/>
            <person name="Klenk H.-P."/>
            <person name="Eisen J.A."/>
        </authorList>
    </citation>
    <scope>NUCLEOTIDE SEQUENCE</scope>
    <source>
        <strain>DSM 1100</strain>
    </source>
</reference>
<keyword evidence="8" id="KW-1185">Reference proteome</keyword>
<feature type="transmembrane region" description="Helical" evidence="6">
    <location>
        <begin position="56"/>
        <end position="78"/>
    </location>
</feature>
<feature type="transmembrane region" description="Helical" evidence="6">
    <location>
        <begin position="226"/>
        <end position="250"/>
    </location>
</feature>
<dbReference type="eggNOG" id="COG2244">
    <property type="taxonomic scope" value="Bacteria"/>
</dbReference>
<dbReference type="OrthoDB" id="1123219at2"/>
<dbReference type="InterPro" id="IPR050833">
    <property type="entry name" value="Poly_Biosynth_Transport"/>
</dbReference>
<feature type="transmembrane region" description="Helical" evidence="6">
    <location>
        <begin position="90"/>
        <end position="116"/>
    </location>
</feature>
<dbReference type="AlphaFoldDB" id="F4L7H2"/>
<feature type="transmembrane region" description="Helical" evidence="6">
    <location>
        <begin position="334"/>
        <end position="355"/>
    </location>
</feature>
<evidence type="ECO:0000256" key="3">
    <source>
        <dbReference type="ARBA" id="ARBA00022692"/>
    </source>
</evidence>
<reference evidence="7 8" key="1">
    <citation type="journal article" date="2011" name="Stand. Genomic Sci.">
        <title>Complete genome sequence of Haliscomenobacter hydrossis type strain (O).</title>
        <authorList>
            <consortium name="US DOE Joint Genome Institute (JGI-PGF)"/>
            <person name="Daligault H."/>
            <person name="Lapidus A."/>
            <person name="Zeytun A."/>
            <person name="Nolan M."/>
            <person name="Lucas S."/>
            <person name="Del Rio T.G."/>
            <person name="Tice H."/>
            <person name="Cheng J.F."/>
            <person name="Tapia R."/>
            <person name="Han C."/>
            <person name="Goodwin L."/>
            <person name="Pitluck S."/>
            <person name="Liolios K."/>
            <person name="Pagani I."/>
            <person name="Ivanova N."/>
            <person name="Huntemann M."/>
            <person name="Mavromatis K."/>
            <person name="Mikhailova N."/>
            <person name="Pati A."/>
            <person name="Chen A."/>
            <person name="Palaniappan K."/>
            <person name="Land M."/>
            <person name="Hauser L."/>
            <person name="Brambilla E.M."/>
            <person name="Rohde M."/>
            <person name="Verbarg S."/>
            <person name="Goker M."/>
            <person name="Bristow J."/>
            <person name="Eisen J.A."/>
            <person name="Markowitz V."/>
            <person name="Hugenholtz P."/>
            <person name="Kyrpides N.C."/>
            <person name="Klenk H.P."/>
            <person name="Woyke T."/>
        </authorList>
    </citation>
    <scope>NUCLEOTIDE SEQUENCE [LARGE SCALE GENOMIC DNA]</scope>
    <source>
        <strain evidence="8">ATCC 27775 / DSM 1100 / LMG 10767 / O</strain>
    </source>
</reference>
<proteinExistence type="predicted"/>
<dbReference type="HOGENOM" id="CLU_634197_0_0_10"/>
<name>F4L7H2_HALH1</name>
<comment type="subcellular location">
    <subcellularLocation>
        <location evidence="1">Cell membrane</location>
        <topology evidence="1">Multi-pass membrane protein</topology>
    </subcellularLocation>
</comment>
<feature type="transmembrane region" description="Helical" evidence="6">
    <location>
        <begin position="376"/>
        <end position="401"/>
    </location>
</feature>
<organism evidence="7 8">
    <name type="scientific">Haliscomenobacter hydrossis (strain ATCC 27775 / DSM 1100 / LMG 10767 / O)</name>
    <dbReference type="NCBI Taxonomy" id="760192"/>
    <lineage>
        <taxon>Bacteria</taxon>
        <taxon>Pseudomonadati</taxon>
        <taxon>Bacteroidota</taxon>
        <taxon>Saprospiria</taxon>
        <taxon>Saprospirales</taxon>
        <taxon>Haliscomenobacteraceae</taxon>
        <taxon>Haliscomenobacter</taxon>
    </lineage>
</organism>
<dbReference type="PANTHER" id="PTHR30250">
    <property type="entry name" value="PST FAMILY PREDICTED COLANIC ACID TRANSPORTER"/>
    <property type="match status" value="1"/>
</dbReference>
<evidence type="ECO:0000256" key="5">
    <source>
        <dbReference type="ARBA" id="ARBA00023136"/>
    </source>
</evidence>
<feature type="transmembrane region" description="Helical" evidence="6">
    <location>
        <begin position="262"/>
        <end position="282"/>
    </location>
</feature>
<evidence type="ECO:0000256" key="1">
    <source>
        <dbReference type="ARBA" id="ARBA00004651"/>
    </source>
</evidence>
<evidence type="ECO:0000256" key="4">
    <source>
        <dbReference type="ARBA" id="ARBA00022989"/>
    </source>
</evidence>
<keyword evidence="4 6" id="KW-1133">Transmembrane helix</keyword>
<feature type="transmembrane region" description="Helical" evidence="6">
    <location>
        <begin position="158"/>
        <end position="179"/>
    </location>
</feature>
<evidence type="ECO:0000256" key="6">
    <source>
        <dbReference type="SAM" id="Phobius"/>
    </source>
</evidence>
<feature type="transmembrane region" description="Helical" evidence="6">
    <location>
        <begin position="421"/>
        <end position="444"/>
    </location>
</feature>
<evidence type="ECO:0000313" key="8">
    <source>
        <dbReference type="Proteomes" id="UP000008461"/>
    </source>
</evidence>
<keyword evidence="2" id="KW-1003">Cell membrane</keyword>
<protein>
    <submittedName>
        <fullName evidence="7">Uncharacterized protein</fullName>
    </submittedName>
</protein>
<dbReference type="STRING" id="760192.Halhy_6333"/>
<dbReference type="EMBL" id="CP002691">
    <property type="protein sequence ID" value="AEE54152.1"/>
    <property type="molecule type" value="Genomic_DNA"/>
</dbReference>
<keyword evidence="5 6" id="KW-0472">Membrane</keyword>
<evidence type="ECO:0000256" key="2">
    <source>
        <dbReference type="ARBA" id="ARBA00022475"/>
    </source>
</evidence>
<feature type="transmembrane region" description="Helical" evidence="6">
    <location>
        <begin position="185"/>
        <end position="206"/>
    </location>
</feature>
<accession>F4L7H2</accession>
<dbReference type="PANTHER" id="PTHR30250:SF11">
    <property type="entry name" value="O-ANTIGEN TRANSPORTER-RELATED"/>
    <property type="match status" value="1"/>
</dbReference>
<sequence length="445" mass="50126">MKLSIPKFISHLSSFISLQRAYLSFQLLRQGTMLLIAILLAKSSLGAAAIGQYEQVWFLGGALSYFWANGLQQGLVSFFPRLAPAAQARLFASAVGLYFFISAVLIGALVFFPAFFLPLFSGQSSIPFAGISFLFLFFYLPSLLTETLYLLQKKATELLLYGIFSFSLQLAVVLLPAFWGWGVQSIIQGLLGLSMLRALWMLVLALRYGHLAWDWPQLKTWWNASFYLVVYAAIGGSISVFNAWIVNWYYLGDERQFALFRYGARELPVSLALVSGLNALFLQKVAEDVHLAMPEIYRRSTRLMHFLMPFTIVLMLTSKWWFVLLFSTEFVESLPVFNTFLLLVISRVVFSFPILNGLQDKRIAIVGACSEALFNVVLCLLLVPIWGLLGTALANFLAYGLEKFIYGVHLLRRYGIAPGTYLNVPVWGIYALVLILVWALQIVWA</sequence>
<gene>
    <name evidence="7" type="ordered locus">Halhy_6333</name>
</gene>
<keyword evidence="3 6" id="KW-0812">Transmembrane</keyword>